<sequence length="694" mass="74372">MEGRSYFTLTTGNGRNFTLVDAPTGRVTAVLDHPYRYLRPGPDPTGFGIERRNLLADLAFRVDGAATKPVREAGYVEETHIVRVRFTDAATLTVVSPFGLALNAVLIGLQAPGAASTGADLSFRLGLRPVAEPFWKSPFAIVPGPGDPIRTELRPDLLIEQGPGEGTLLYRAVGRTTVRRDGPAGGRATAPVVMAAEGPALGFVVAYLDAASDREAAIAAIDAWVADRDAEALAEAELGAWRAWRRPVPTWLTQPDAISVWRQSEAVLRMGQVRETPADGMMLASLAPGEWSIGWVRDGCYAIAALATMGHRDEARRALLFLLGNRRAGRYRDWVGGIPYRVSVVRYFGDGQEEADYAGHATPNIETDGWGLVLWATRILVETDGDAAWLATPLDGRRIYDILREDVAEAIAARIETEAPVMRPDCSIWEVHQENARHFLYTSVTAARGLADFAALAAACGQPEDAARHAALAEAIATAIPDTFRDPATGHLRGARESSPETDIDGAAFELFALGVATDLETPVAHRTYAALETLRVPSGGYRRSAGGGSYASAEWAFVNLRAACVAARRGRLDRARQLLDITTDRAIRHFGLIPETYDVAPGAPAGRYAGSIPMVGYGAGLYILAQAELAAAAAAAGGGSGPTAPSEQGPIRAARSDRKKLVQTKIRRGSSDPFRSGDPLEPEHDAFIRREGE</sequence>
<dbReference type="InterPro" id="IPR008928">
    <property type="entry name" value="6-hairpin_glycosidase_sf"/>
</dbReference>
<dbReference type="Gene3D" id="1.50.10.10">
    <property type="match status" value="1"/>
</dbReference>
<dbReference type="InterPro" id="IPR012341">
    <property type="entry name" value="6hp_glycosidase-like_sf"/>
</dbReference>
<dbReference type="PANTHER" id="PTHR31616">
    <property type="entry name" value="TREHALASE"/>
    <property type="match status" value="1"/>
</dbReference>
<keyword evidence="3" id="KW-1185">Reference proteome</keyword>
<gene>
    <name evidence="2" type="ORF">KL771_23775</name>
</gene>
<feature type="compositionally biased region" description="Basic and acidic residues" evidence="1">
    <location>
        <begin position="682"/>
        <end position="694"/>
    </location>
</feature>
<evidence type="ECO:0000256" key="1">
    <source>
        <dbReference type="SAM" id="MobiDB-lite"/>
    </source>
</evidence>
<feature type="region of interest" description="Disordered" evidence="1">
    <location>
        <begin position="637"/>
        <end position="694"/>
    </location>
</feature>
<comment type="caution">
    <text evidence="2">The sequence shown here is derived from an EMBL/GenBank/DDBJ whole genome shotgun (WGS) entry which is preliminary data.</text>
</comment>
<protein>
    <submittedName>
        <fullName evidence="2">Uncharacterized protein</fullName>
    </submittedName>
</protein>
<dbReference type="GO" id="GO:0004553">
    <property type="term" value="F:hydrolase activity, hydrolyzing O-glycosyl compounds"/>
    <property type="evidence" value="ECO:0007669"/>
    <property type="project" value="TreeGrafter"/>
</dbReference>
<dbReference type="SUPFAM" id="SSF48208">
    <property type="entry name" value="Six-hairpin glycosidases"/>
    <property type="match status" value="1"/>
</dbReference>
<evidence type="ECO:0000313" key="2">
    <source>
        <dbReference type="EMBL" id="MBT9292501.1"/>
    </source>
</evidence>
<proteinExistence type="predicted"/>
<evidence type="ECO:0000313" key="3">
    <source>
        <dbReference type="Proteomes" id="UP000766595"/>
    </source>
</evidence>
<dbReference type="PANTHER" id="PTHR31616:SF0">
    <property type="entry name" value="GLUCAN 1,4-ALPHA-GLUCOSIDASE"/>
    <property type="match status" value="1"/>
</dbReference>
<name>A0A947D7Q0_9HYPH</name>
<dbReference type="AlphaFoldDB" id="A0A947D7Q0"/>
<dbReference type="EMBL" id="JAHHZF010000013">
    <property type="protein sequence ID" value="MBT9292501.1"/>
    <property type="molecule type" value="Genomic_DNA"/>
</dbReference>
<dbReference type="Proteomes" id="UP000766595">
    <property type="component" value="Unassembled WGS sequence"/>
</dbReference>
<accession>A0A947D7Q0</accession>
<organism evidence="2 3">
    <name type="scientific">Prosthecodimorpha staleyi</name>
    <dbReference type="NCBI Taxonomy" id="2840188"/>
    <lineage>
        <taxon>Bacteria</taxon>
        <taxon>Pseudomonadati</taxon>
        <taxon>Pseudomonadota</taxon>
        <taxon>Alphaproteobacteria</taxon>
        <taxon>Hyphomicrobiales</taxon>
        <taxon>Ancalomicrobiaceae</taxon>
        <taxon>Prosthecodimorpha</taxon>
    </lineage>
</organism>
<dbReference type="RefSeq" id="WP_261971006.1">
    <property type="nucleotide sequence ID" value="NZ_JAHHZF010000013.1"/>
</dbReference>
<reference evidence="2 3" key="1">
    <citation type="submission" date="2021-06" db="EMBL/GenBank/DDBJ databases">
        <authorList>
            <person name="Grouzdev D.S."/>
            <person name="Koziaeva V."/>
        </authorList>
    </citation>
    <scope>NUCLEOTIDE SEQUENCE [LARGE SCALE GENOMIC DNA]</scope>
    <source>
        <strain evidence="2 3">22</strain>
    </source>
</reference>
<dbReference type="GO" id="GO:0005975">
    <property type="term" value="P:carbohydrate metabolic process"/>
    <property type="evidence" value="ECO:0007669"/>
    <property type="project" value="InterPro"/>
</dbReference>